<evidence type="ECO:0000256" key="1">
    <source>
        <dbReference type="SAM" id="MobiDB-lite"/>
    </source>
</evidence>
<evidence type="ECO:0000313" key="2">
    <source>
        <dbReference type="EMBL" id="KKN35039.1"/>
    </source>
</evidence>
<organism evidence="2">
    <name type="scientific">marine sediment metagenome</name>
    <dbReference type="NCBI Taxonomy" id="412755"/>
    <lineage>
        <taxon>unclassified sequences</taxon>
        <taxon>metagenomes</taxon>
        <taxon>ecological metagenomes</taxon>
    </lineage>
</organism>
<accession>A0A0F9PXT4</accession>
<name>A0A0F9PXT4_9ZZZZ</name>
<comment type="caution">
    <text evidence="2">The sequence shown here is derived from an EMBL/GenBank/DDBJ whole genome shotgun (WGS) entry which is preliminary data.</text>
</comment>
<sequence>MMEQQAVKVKVVARQECPGCHIKTGEMNEEGCLVDYRGRLLCSWCVANWKTKEARAGRKLPFIEYRREPVDITQINALAEMKKRKKEKASSKTSGTELGVGEKASSSVKAE</sequence>
<dbReference type="AlphaFoldDB" id="A0A0F9PXT4"/>
<feature type="region of interest" description="Disordered" evidence="1">
    <location>
        <begin position="81"/>
        <end position="111"/>
    </location>
</feature>
<dbReference type="EMBL" id="LAZR01002068">
    <property type="protein sequence ID" value="KKN35039.1"/>
    <property type="molecule type" value="Genomic_DNA"/>
</dbReference>
<protein>
    <submittedName>
        <fullName evidence="2">Uncharacterized protein</fullName>
    </submittedName>
</protein>
<gene>
    <name evidence="2" type="ORF">LCGC14_0787880</name>
</gene>
<proteinExistence type="predicted"/>
<reference evidence="2" key="1">
    <citation type="journal article" date="2015" name="Nature">
        <title>Complex archaea that bridge the gap between prokaryotes and eukaryotes.</title>
        <authorList>
            <person name="Spang A."/>
            <person name="Saw J.H."/>
            <person name="Jorgensen S.L."/>
            <person name="Zaremba-Niedzwiedzka K."/>
            <person name="Martijn J."/>
            <person name="Lind A.E."/>
            <person name="van Eijk R."/>
            <person name="Schleper C."/>
            <person name="Guy L."/>
            <person name="Ettema T.J."/>
        </authorList>
    </citation>
    <scope>NUCLEOTIDE SEQUENCE</scope>
</reference>